<gene>
    <name evidence="1" type="ORF">M8332_00455</name>
</gene>
<sequence length="67" mass="7765">MIKSIIADGDGMAYLPDFSLEADETNIKQIQSTMIPTISEAMYTIKYTETREIEIFERELTKFLQQI</sequence>
<dbReference type="Proteomes" id="UP001057532">
    <property type="component" value="Chromosome"/>
</dbReference>
<evidence type="ECO:0000313" key="2">
    <source>
        <dbReference type="Proteomes" id="UP001057532"/>
    </source>
</evidence>
<dbReference type="RefSeq" id="WP_252780199.1">
    <property type="nucleotide sequence ID" value="NZ_CP097478.1"/>
</dbReference>
<protein>
    <recommendedName>
        <fullName evidence="3">LysR substrate-binding domain-containing protein</fullName>
    </recommendedName>
</protein>
<dbReference type="EMBL" id="CP097478">
    <property type="protein sequence ID" value="USS93374.1"/>
    <property type="molecule type" value="Genomic_DNA"/>
</dbReference>
<accession>A0ABY5C5N3</accession>
<organism evidence="1 2">
    <name type="scientific">Fructilactobacillus ixorae</name>
    <dbReference type="NCBI Taxonomy" id="1750535"/>
    <lineage>
        <taxon>Bacteria</taxon>
        <taxon>Bacillati</taxon>
        <taxon>Bacillota</taxon>
        <taxon>Bacilli</taxon>
        <taxon>Lactobacillales</taxon>
        <taxon>Lactobacillaceae</taxon>
        <taxon>Fructilactobacillus</taxon>
    </lineage>
</organism>
<keyword evidence="2" id="KW-1185">Reference proteome</keyword>
<proteinExistence type="predicted"/>
<evidence type="ECO:0008006" key="3">
    <source>
        <dbReference type="Google" id="ProtNLM"/>
    </source>
</evidence>
<name>A0ABY5C5N3_9LACO</name>
<reference evidence="1" key="1">
    <citation type="submission" date="2022-05" db="EMBL/GenBank/DDBJ databases">
        <authorList>
            <person name="Oliphant S.A."/>
            <person name="Watson-Haigh N.S."/>
            <person name="Sumby K.M."/>
            <person name="Gardner J.M."/>
            <person name="Jiranek V."/>
        </authorList>
    </citation>
    <scope>NUCLEOTIDE SEQUENCE</scope>
    <source>
        <strain evidence="1">Ru20-1</strain>
    </source>
</reference>
<evidence type="ECO:0000313" key="1">
    <source>
        <dbReference type="EMBL" id="USS93374.1"/>
    </source>
</evidence>